<proteinExistence type="predicted"/>
<evidence type="ECO:0000313" key="3">
    <source>
        <dbReference type="Proteomes" id="UP000054886"/>
    </source>
</evidence>
<protein>
    <submittedName>
        <fullName evidence="2">ABC1 family protein MCP2</fullName>
    </submittedName>
</protein>
<dbReference type="EMBL" id="LLZZ01000119">
    <property type="protein sequence ID" value="KTB03524.1"/>
    <property type="molecule type" value="Genomic_DNA"/>
</dbReference>
<feature type="domain" description="ABC1 atypical kinase-like" evidence="1">
    <location>
        <begin position="146"/>
        <end position="404"/>
    </location>
</feature>
<organism evidence="2 3">
    <name type="scientific">Candida glabrata</name>
    <name type="common">Yeast</name>
    <name type="synonym">Torulopsis glabrata</name>
    <dbReference type="NCBI Taxonomy" id="5478"/>
    <lineage>
        <taxon>Eukaryota</taxon>
        <taxon>Fungi</taxon>
        <taxon>Dikarya</taxon>
        <taxon>Ascomycota</taxon>
        <taxon>Saccharomycotina</taxon>
        <taxon>Saccharomycetes</taxon>
        <taxon>Saccharomycetales</taxon>
        <taxon>Saccharomycetaceae</taxon>
        <taxon>Nakaseomyces</taxon>
    </lineage>
</organism>
<accession>A0A0W0DEU0</accession>
<dbReference type="GO" id="GO:0055088">
    <property type="term" value="P:lipid homeostasis"/>
    <property type="evidence" value="ECO:0007669"/>
    <property type="project" value="TreeGrafter"/>
</dbReference>
<dbReference type="Pfam" id="PF03109">
    <property type="entry name" value="ABC1"/>
    <property type="match status" value="1"/>
</dbReference>
<dbReference type="InterPro" id="IPR011009">
    <property type="entry name" value="Kinase-like_dom_sf"/>
</dbReference>
<gene>
    <name evidence="2" type="ORF">AO440_000307</name>
</gene>
<dbReference type="PANTHER" id="PTHR43173:SF19">
    <property type="entry name" value="AARF DOMAIN-CONTAINING PROTEIN KINASE 1"/>
    <property type="match status" value="1"/>
</dbReference>
<dbReference type="VEuPathDB" id="FungiDB:CAGL0B03443g"/>
<name>A0A0W0DEU0_CANGB</name>
<dbReference type="GO" id="GO:0007005">
    <property type="term" value="P:mitochondrion organization"/>
    <property type="evidence" value="ECO:0007669"/>
    <property type="project" value="TreeGrafter"/>
</dbReference>
<dbReference type="VEuPathDB" id="FungiDB:GW608_B03267"/>
<dbReference type="VEuPathDB" id="FungiDB:GWK60_B03267"/>
<dbReference type="PANTHER" id="PTHR43173">
    <property type="entry name" value="ABC1 FAMILY PROTEIN"/>
    <property type="match status" value="1"/>
</dbReference>
<dbReference type="InterPro" id="IPR004147">
    <property type="entry name" value="ABC1_dom"/>
</dbReference>
<dbReference type="OrthoDB" id="427480at2759"/>
<dbReference type="SUPFAM" id="SSF56112">
    <property type="entry name" value="Protein kinase-like (PK-like)"/>
    <property type="match status" value="1"/>
</dbReference>
<comment type="caution">
    <text evidence="2">The sequence shown here is derived from an EMBL/GenBank/DDBJ whole genome shotgun (WGS) entry which is preliminary data.</text>
</comment>
<dbReference type="Proteomes" id="UP000054886">
    <property type="component" value="Unassembled WGS sequence"/>
</dbReference>
<dbReference type="VEuPathDB" id="FungiDB:B1J91_B03443g"/>
<evidence type="ECO:0000313" key="2">
    <source>
        <dbReference type="EMBL" id="KTB03524.1"/>
    </source>
</evidence>
<reference evidence="2 3" key="1">
    <citation type="submission" date="2015-10" db="EMBL/GenBank/DDBJ databases">
        <title>Draft genomes sequences of Candida glabrata isolates 1A, 1B, 2A, 2B, 3A and 3B.</title>
        <authorList>
            <person name="Haavelsrud O.E."/>
            <person name="Gaustad P."/>
        </authorList>
    </citation>
    <scope>NUCLEOTIDE SEQUENCE [LARGE SCALE GENOMIC DNA]</scope>
    <source>
        <strain evidence="2">910700640</strain>
    </source>
</reference>
<dbReference type="PhylomeDB" id="A0A0W0DEU0"/>
<evidence type="ECO:0000259" key="1">
    <source>
        <dbReference type="Pfam" id="PF03109"/>
    </source>
</evidence>
<dbReference type="InterPro" id="IPR051130">
    <property type="entry name" value="Mito_struct-func_regulator"/>
</dbReference>
<dbReference type="VEuPathDB" id="FungiDB:GVI51_B03333"/>
<dbReference type="AlphaFoldDB" id="A0A0W0DEU0"/>
<dbReference type="GO" id="GO:0005743">
    <property type="term" value="C:mitochondrial inner membrane"/>
    <property type="evidence" value="ECO:0007669"/>
    <property type="project" value="TreeGrafter"/>
</dbReference>
<dbReference type="OMA" id="KVQYPWI"/>
<sequence length="585" mass="67256">MSLPTLIRNLTRPKTPIVGVAKSRFYNKRWVQVLGLSVGTSCILYETNENFHNTVRHGYISFKRIGVVTIALSRCVIQYKKVLSLNDTIDDEDQKDENLRQCHLKAANITLKALEKNGGVFIKLGQHIGAMSYILPLEWTQTMVPLQDHCPESSLDDIDRMFAKEIPGEDLTTYFEWIDDEPLGVASLAQVHRAKLKQGTKEVVAVKFQHPQLQEFVSVDVMMTKFVFATLDKVFPQYSLVWLADELHSSIYDEINFNKEAQNAELTAKFFNKNKKLKRATSVRVPKVLLHKDRVLIMEYIGGARLDDPTYLEDHNIKRNEVSESLAHIFNSMIFTKDAGIHCDPHMGNLSIRTCKPTKENGYHNYEIVLYDHGLYRYPDLKTRRNYAKFWLSLLRHDQNEMRKWSYELAGITDDEFPLFAAAITGRSVESALNYDIDSVRGNDEIEIMRKRMLDKASMPADLEGTSTQGEENKLLKQLMKILAHIPRIVILLLKTNDLTRYLDESLRNPLGPARGFLILTSYCSSLVLQEDLETAAAMWKDNIYIKAATQYIAAWYKYIATAYVRTTAYEIILFSRDCYKKLAH</sequence>